<dbReference type="PANTHER" id="PTHR10434:SF40">
    <property type="entry name" value="1-ACYL-SN-GLYCEROL-3-PHOSPHATE ACYLTRANSFERASE"/>
    <property type="match status" value="1"/>
</dbReference>
<dbReference type="OrthoDB" id="9803035at2"/>
<feature type="domain" description="Phospholipid/glycerol acyltransferase" evidence="3">
    <location>
        <begin position="49"/>
        <end position="163"/>
    </location>
</feature>
<keyword evidence="2 4" id="KW-0012">Acyltransferase</keyword>
<dbReference type="SMART" id="SM00563">
    <property type="entry name" value="PlsC"/>
    <property type="match status" value="1"/>
</dbReference>
<evidence type="ECO:0000256" key="2">
    <source>
        <dbReference type="ARBA" id="ARBA00023315"/>
    </source>
</evidence>
<evidence type="ECO:0000313" key="5">
    <source>
        <dbReference type="Proteomes" id="UP000192731"/>
    </source>
</evidence>
<organism evidence="4 5">
    <name type="scientific">Desulfonispora thiosulfatigenes DSM 11270</name>
    <dbReference type="NCBI Taxonomy" id="656914"/>
    <lineage>
        <taxon>Bacteria</taxon>
        <taxon>Bacillati</taxon>
        <taxon>Bacillota</taxon>
        <taxon>Clostridia</taxon>
        <taxon>Eubacteriales</taxon>
        <taxon>Peptococcaceae</taxon>
        <taxon>Desulfonispora</taxon>
    </lineage>
</organism>
<keyword evidence="1 4" id="KW-0808">Transferase</keyword>
<dbReference type="EMBL" id="FWWT01000023">
    <property type="protein sequence ID" value="SMB96210.1"/>
    <property type="molecule type" value="Genomic_DNA"/>
</dbReference>
<dbReference type="CDD" id="cd07989">
    <property type="entry name" value="LPLAT_AGPAT-like"/>
    <property type="match status" value="1"/>
</dbReference>
<protein>
    <submittedName>
        <fullName evidence="4">1-acyl-sn-glycerol-3-phosphate acyltransferase</fullName>
    </submittedName>
</protein>
<dbReference type="GO" id="GO:0006654">
    <property type="term" value="P:phosphatidic acid biosynthetic process"/>
    <property type="evidence" value="ECO:0007669"/>
    <property type="project" value="TreeGrafter"/>
</dbReference>
<dbReference type="SUPFAM" id="SSF69593">
    <property type="entry name" value="Glycerol-3-phosphate (1)-acyltransferase"/>
    <property type="match status" value="1"/>
</dbReference>
<dbReference type="PANTHER" id="PTHR10434">
    <property type="entry name" value="1-ACYL-SN-GLYCEROL-3-PHOSPHATE ACYLTRANSFERASE"/>
    <property type="match status" value="1"/>
</dbReference>
<sequence length="227" mass="25488">MYKVLFNLLSKMPKIIRVNVLDKIARHFIKKYANLKVSGIENIPKAGSFVFISNHLSNADGLILHYTLKEVKEVYFLAGVKLQGELSTNLMLDLVPHIEIQPNKPDRKALRQSIDTLKGGKSILVFPEGTRSRTGKMLKGRSGVSLIAKQANSPIIPIGIWGTEKLLPINEEGNMSNEWFINATVNVNIGEPFYLEDLDINPDNKLIDEIMQKVANLVPVEYKGCYK</sequence>
<keyword evidence="5" id="KW-1185">Reference proteome</keyword>
<accession>A0A1W1VSK4</accession>
<name>A0A1W1VSK4_DESTI</name>
<dbReference type="GO" id="GO:0003841">
    <property type="term" value="F:1-acylglycerol-3-phosphate O-acyltransferase activity"/>
    <property type="evidence" value="ECO:0007669"/>
    <property type="project" value="TreeGrafter"/>
</dbReference>
<gene>
    <name evidence="4" type="ORF">SAMN00017405_1474</name>
</gene>
<dbReference type="RefSeq" id="WP_084054327.1">
    <property type="nucleotide sequence ID" value="NZ_FWWT01000023.1"/>
</dbReference>
<evidence type="ECO:0000313" key="4">
    <source>
        <dbReference type="EMBL" id="SMB96210.1"/>
    </source>
</evidence>
<dbReference type="STRING" id="656914.SAMN00017405_1474"/>
<proteinExistence type="predicted"/>
<dbReference type="AlphaFoldDB" id="A0A1W1VSK4"/>
<dbReference type="InterPro" id="IPR002123">
    <property type="entry name" value="Plipid/glycerol_acylTrfase"/>
</dbReference>
<evidence type="ECO:0000259" key="3">
    <source>
        <dbReference type="SMART" id="SM00563"/>
    </source>
</evidence>
<dbReference type="Proteomes" id="UP000192731">
    <property type="component" value="Unassembled WGS sequence"/>
</dbReference>
<dbReference type="Pfam" id="PF01553">
    <property type="entry name" value="Acyltransferase"/>
    <property type="match status" value="1"/>
</dbReference>
<reference evidence="4 5" key="1">
    <citation type="submission" date="2017-04" db="EMBL/GenBank/DDBJ databases">
        <authorList>
            <person name="Afonso C.L."/>
            <person name="Miller P.J."/>
            <person name="Scott M.A."/>
            <person name="Spackman E."/>
            <person name="Goraichik I."/>
            <person name="Dimitrov K.M."/>
            <person name="Suarez D.L."/>
            <person name="Swayne D.E."/>
        </authorList>
    </citation>
    <scope>NUCLEOTIDE SEQUENCE [LARGE SCALE GENOMIC DNA]</scope>
    <source>
        <strain evidence="4 5">DSM 11270</strain>
    </source>
</reference>
<evidence type="ECO:0000256" key="1">
    <source>
        <dbReference type="ARBA" id="ARBA00022679"/>
    </source>
</evidence>